<feature type="transmembrane region" description="Helical" evidence="1">
    <location>
        <begin position="254"/>
        <end position="275"/>
    </location>
</feature>
<feature type="transmembrane region" description="Helical" evidence="1">
    <location>
        <begin position="296"/>
        <end position="313"/>
    </location>
</feature>
<evidence type="ECO:0000313" key="3">
    <source>
        <dbReference type="Proteomes" id="UP000177982"/>
    </source>
</evidence>
<comment type="caution">
    <text evidence="2">The sequence shown here is derived from an EMBL/GenBank/DDBJ whole genome shotgun (WGS) entry which is preliminary data.</text>
</comment>
<keyword evidence="1" id="KW-0812">Transmembrane</keyword>
<feature type="transmembrane region" description="Helical" evidence="1">
    <location>
        <begin position="140"/>
        <end position="161"/>
    </location>
</feature>
<feature type="transmembrane region" description="Helical" evidence="1">
    <location>
        <begin position="382"/>
        <end position="402"/>
    </location>
</feature>
<dbReference type="Proteomes" id="UP000177982">
    <property type="component" value="Unassembled WGS sequence"/>
</dbReference>
<keyword evidence="1" id="KW-1133">Transmembrane helix</keyword>
<organism evidence="2 3">
    <name type="scientific">Candidatus Sungbacteria bacterium RIFCSPLOWO2_01_FULL_47_10</name>
    <dbReference type="NCBI Taxonomy" id="1802276"/>
    <lineage>
        <taxon>Bacteria</taxon>
        <taxon>Candidatus Sungiibacteriota</taxon>
    </lineage>
</organism>
<feature type="transmembrane region" description="Helical" evidence="1">
    <location>
        <begin position="319"/>
        <end position="339"/>
    </location>
</feature>
<feature type="transmembrane region" description="Helical" evidence="1">
    <location>
        <begin position="114"/>
        <end position="133"/>
    </location>
</feature>
<keyword evidence="1" id="KW-0472">Membrane</keyword>
<feature type="transmembrane region" description="Helical" evidence="1">
    <location>
        <begin position="21"/>
        <end position="39"/>
    </location>
</feature>
<dbReference type="EMBL" id="MHQO01000041">
    <property type="protein sequence ID" value="OHA05937.1"/>
    <property type="molecule type" value="Genomic_DNA"/>
</dbReference>
<feature type="transmembrane region" description="Helical" evidence="1">
    <location>
        <begin position="181"/>
        <end position="199"/>
    </location>
</feature>
<evidence type="ECO:0000256" key="1">
    <source>
        <dbReference type="SAM" id="Phobius"/>
    </source>
</evidence>
<proteinExistence type="predicted"/>
<evidence type="ECO:0000313" key="2">
    <source>
        <dbReference type="EMBL" id="OHA05937.1"/>
    </source>
</evidence>
<feature type="transmembrane region" description="Helical" evidence="1">
    <location>
        <begin position="220"/>
        <end position="242"/>
    </location>
</feature>
<gene>
    <name evidence="2" type="ORF">A2934_01905</name>
</gene>
<accession>A0A1G2L2K3</accession>
<dbReference type="AlphaFoldDB" id="A0A1G2L2K3"/>
<feature type="transmembrane region" description="Helical" evidence="1">
    <location>
        <begin position="351"/>
        <end position="370"/>
    </location>
</feature>
<sequence>MAEIKFMIIHMKEILKRHWQILSLSIVIGLLFIYPHIYLRTFDSAHFMGVDVLGSDAESHYVARIQEVYDGHQALGQTFLWEGKDLPYLGPPFEEAAVAYMGKALWMNSVQVNIFAKFLFGLLLSLVIYFFVLELFSDRLLALSATAFILLGSVLTSLPDIRSLLSPEVKNFEFLRYARPINPLISSLVMFGYLLAFLRHQRSRSKTYFAASGILLGLSFYAYVYIWTYLLVMNGLLLLWYAARKNLTLCRDTALITALSLVIALPYLMSAYSMSHHPFYQGVFERQGFFRTHMPILSKFGLLGLLAIVFSFLKKSPAITAYGVIAFVASLVAINHQVLTGINIQNDHYHWYVVTPLASVFILTSLYFYVGKISGMKAQKALSTFLIAVFLFTGFFVQYRSYGAMRDETLRNQRLAPVLDWLKKNVPAESVIFSSRLFSDLIPVYTPFNVYYSSYAPYYLISDERLLTGYFLQVLFEGVSEKDAREYFMSHKDSVAANLFMLKYRYTNGCSACFPDTLLTELTEKYKNFLNEGVQIRTRKYRLDYIVWDKETNPGWKFMDREVQQLFVSGDIVVLKVF</sequence>
<protein>
    <recommendedName>
        <fullName evidence="4">Glycosyltransferase RgtA/B/C/D-like domain-containing protein</fullName>
    </recommendedName>
</protein>
<evidence type="ECO:0008006" key="4">
    <source>
        <dbReference type="Google" id="ProtNLM"/>
    </source>
</evidence>
<name>A0A1G2L2K3_9BACT</name>
<reference evidence="2 3" key="1">
    <citation type="journal article" date="2016" name="Nat. Commun.">
        <title>Thousands of microbial genomes shed light on interconnected biogeochemical processes in an aquifer system.</title>
        <authorList>
            <person name="Anantharaman K."/>
            <person name="Brown C.T."/>
            <person name="Hug L.A."/>
            <person name="Sharon I."/>
            <person name="Castelle C.J."/>
            <person name="Probst A.J."/>
            <person name="Thomas B.C."/>
            <person name="Singh A."/>
            <person name="Wilkins M.J."/>
            <person name="Karaoz U."/>
            <person name="Brodie E.L."/>
            <person name="Williams K.H."/>
            <person name="Hubbard S.S."/>
            <person name="Banfield J.F."/>
        </authorList>
    </citation>
    <scope>NUCLEOTIDE SEQUENCE [LARGE SCALE GENOMIC DNA]</scope>
</reference>